<feature type="region of interest" description="Disordered" evidence="1">
    <location>
        <begin position="131"/>
        <end position="170"/>
    </location>
</feature>
<evidence type="ECO:0000313" key="2">
    <source>
        <dbReference type="EMBL" id="TDL20502.1"/>
    </source>
</evidence>
<sequence length="170" mass="18474">MMSCPQPFSLPTTICSPLPPPPPTSSSTNYSIMGPKKTNSAQGNRKRTQRRQSAGVIDVDSILPNDTPLFPCTFGPPDNVAPSSLVEQGYIGNAFFDPNPPRKQPIFRRTDYVVSDSDRAAGVQFYSLERIDGSSGGENTKEEQEDSKAVEAVSKATEADCKETVKKETE</sequence>
<dbReference type="Proteomes" id="UP000294933">
    <property type="component" value="Unassembled WGS sequence"/>
</dbReference>
<proteinExistence type="predicted"/>
<evidence type="ECO:0000313" key="3">
    <source>
        <dbReference type="Proteomes" id="UP000294933"/>
    </source>
</evidence>
<gene>
    <name evidence="2" type="ORF">BD410DRAFT_804874</name>
</gene>
<evidence type="ECO:0000256" key="1">
    <source>
        <dbReference type="SAM" id="MobiDB-lite"/>
    </source>
</evidence>
<dbReference type="VEuPathDB" id="FungiDB:BD410DRAFT_804874"/>
<dbReference type="AlphaFoldDB" id="A0A4Y7Q025"/>
<protein>
    <submittedName>
        <fullName evidence="2">Uncharacterized protein</fullName>
    </submittedName>
</protein>
<feature type="region of interest" description="Disordered" evidence="1">
    <location>
        <begin position="1"/>
        <end position="60"/>
    </location>
</feature>
<keyword evidence="3" id="KW-1185">Reference proteome</keyword>
<organism evidence="2 3">
    <name type="scientific">Rickenella mellea</name>
    <dbReference type="NCBI Taxonomy" id="50990"/>
    <lineage>
        <taxon>Eukaryota</taxon>
        <taxon>Fungi</taxon>
        <taxon>Dikarya</taxon>
        <taxon>Basidiomycota</taxon>
        <taxon>Agaricomycotina</taxon>
        <taxon>Agaricomycetes</taxon>
        <taxon>Hymenochaetales</taxon>
        <taxon>Rickenellaceae</taxon>
        <taxon>Rickenella</taxon>
    </lineage>
</organism>
<feature type="compositionally biased region" description="Basic and acidic residues" evidence="1">
    <location>
        <begin position="139"/>
        <end position="149"/>
    </location>
</feature>
<dbReference type="EMBL" id="ML170187">
    <property type="protein sequence ID" value="TDL20502.1"/>
    <property type="molecule type" value="Genomic_DNA"/>
</dbReference>
<feature type="compositionally biased region" description="Basic and acidic residues" evidence="1">
    <location>
        <begin position="157"/>
        <end position="170"/>
    </location>
</feature>
<name>A0A4Y7Q025_9AGAM</name>
<reference evidence="2 3" key="1">
    <citation type="submission" date="2018-06" db="EMBL/GenBank/DDBJ databases">
        <title>A transcriptomic atlas of mushroom development highlights an independent origin of complex multicellularity.</title>
        <authorList>
            <consortium name="DOE Joint Genome Institute"/>
            <person name="Krizsan K."/>
            <person name="Almasi E."/>
            <person name="Merenyi Z."/>
            <person name="Sahu N."/>
            <person name="Viragh M."/>
            <person name="Koszo T."/>
            <person name="Mondo S."/>
            <person name="Kiss B."/>
            <person name="Balint B."/>
            <person name="Kues U."/>
            <person name="Barry K."/>
            <person name="Hegedus J.C."/>
            <person name="Henrissat B."/>
            <person name="Johnson J."/>
            <person name="Lipzen A."/>
            <person name="Ohm R."/>
            <person name="Nagy I."/>
            <person name="Pangilinan J."/>
            <person name="Yan J."/>
            <person name="Xiong Y."/>
            <person name="Grigoriev I.V."/>
            <person name="Hibbett D.S."/>
            <person name="Nagy L.G."/>
        </authorList>
    </citation>
    <scope>NUCLEOTIDE SEQUENCE [LARGE SCALE GENOMIC DNA]</scope>
    <source>
        <strain evidence="2 3">SZMC22713</strain>
    </source>
</reference>
<accession>A0A4Y7Q025</accession>